<dbReference type="InterPro" id="IPR045145">
    <property type="entry name" value="PTHR15271"/>
</dbReference>
<dbReference type="GO" id="GO:0033186">
    <property type="term" value="C:CAF-1 complex"/>
    <property type="evidence" value="ECO:0007669"/>
    <property type="project" value="TreeGrafter"/>
</dbReference>
<dbReference type="PANTHER" id="PTHR15271">
    <property type="entry name" value="CHROMATIN ASSEMBLY FACTOR 1 SUBUNIT B"/>
    <property type="match status" value="1"/>
</dbReference>
<dbReference type="InterPro" id="IPR036322">
    <property type="entry name" value="WD40_repeat_dom_sf"/>
</dbReference>
<comment type="caution">
    <text evidence="1">The sequence shown here is derived from an EMBL/GenBank/DDBJ whole genome shotgun (WGS) entry which is preliminary data.</text>
</comment>
<keyword evidence="2" id="KW-1185">Reference proteome</keyword>
<dbReference type="PANTHER" id="PTHR15271:SF4">
    <property type="entry name" value="CHROMATIN ASSEMBLY FACTOR 1 SUBUNIT B"/>
    <property type="match status" value="1"/>
</dbReference>
<dbReference type="GO" id="GO:0006334">
    <property type="term" value="P:nucleosome assembly"/>
    <property type="evidence" value="ECO:0007669"/>
    <property type="project" value="TreeGrafter"/>
</dbReference>
<dbReference type="GO" id="GO:0005634">
    <property type="term" value="C:nucleus"/>
    <property type="evidence" value="ECO:0007669"/>
    <property type="project" value="TreeGrafter"/>
</dbReference>
<proteinExistence type="predicted"/>
<evidence type="ECO:0000313" key="1">
    <source>
        <dbReference type="EMBL" id="KAJ7698752.1"/>
    </source>
</evidence>
<protein>
    <submittedName>
        <fullName evidence="1">Uncharacterized protein</fullName>
    </submittedName>
</protein>
<dbReference type="SUPFAM" id="SSF50978">
    <property type="entry name" value="WD40 repeat-like"/>
    <property type="match status" value="1"/>
</dbReference>
<accession>A0AAD7DSM5</accession>
<dbReference type="GO" id="GO:0006335">
    <property type="term" value="P:DNA replication-dependent chromatin assembly"/>
    <property type="evidence" value="ECO:0007669"/>
    <property type="project" value="InterPro"/>
</dbReference>
<dbReference type="AlphaFoldDB" id="A0AAD7DSM5"/>
<name>A0AAD7DSM5_9AGAR</name>
<sequence>MDTVAIYDTQQAGPVCLLTKPHYTELTDLTWSSDEQCLMLSSRDGYCTLHSVPILYASSSHGHTSGSGSQAGGSRKRPLGLLTPAASLDRDRKRDVVILADSMNAARLSMCANTTVPFACRSTHRYSLSTSTEIKLCGLGSI</sequence>
<dbReference type="EMBL" id="JARKIB010000585">
    <property type="protein sequence ID" value="KAJ7698752.1"/>
    <property type="molecule type" value="Genomic_DNA"/>
</dbReference>
<gene>
    <name evidence="1" type="ORF">B0H16DRAFT_1903334</name>
</gene>
<reference evidence="1" key="1">
    <citation type="submission" date="2023-03" db="EMBL/GenBank/DDBJ databases">
        <title>Massive genome expansion in bonnet fungi (Mycena s.s.) driven by repeated elements and novel gene families across ecological guilds.</title>
        <authorList>
            <consortium name="Lawrence Berkeley National Laboratory"/>
            <person name="Harder C.B."/>
            <person name="Miyauchi S."/>
            <person name="Viragh M."/>
            <person name="Kuo A."/>
            <person name="Thoen E."/>
            <person name="Andreopoulos B."/>
            <person name="Lu D."/>
            <person name="Skrede I."/>
            <person name="Drula E."/>
            <person name="Henrissat B."/>
            <person name="Morin E."/>
            <person name="Kohler A."/>
            <person name="Barry K."/>
            <person name="LaButti K."/>
            <person name="Morin E."/>
            <person name="Salamov A."/>
            <person name="Lipzen A."/>
            <person name="Mereny Z."/>
            <person name="Hegedus B."/>
            <person name="Baldrian P."/>
            <person name="Stursova M."/>
            <person name="Weitz H."/>
            <person name="Taylor A."/>
            <person name="Grigoriev I.V."/>
            <person name="Nagy L.G."/>
            <person name="Martin F."/>
            <person name="Kauserud H."/>
        </authorList>
    </citation>
    <scope>NUCLEOTIDE SEQUENCE</scope>
    <source>
        <strain evidence="1">CBHHK182m</strain>
    </source>
</reference>
<evidence type="ECO:0000313" key="2">
    <source>
        <dbReference type="Proteomes" id="UP001215598"/>
    </source>
</evidence>
<organism evidence="1 2">
    <name type="scientific">Mycena metata</name>
    <dbReference type="NCBI Taxonomy" id="1033252"/>
    <lineage>
        <taxon>Eukaryota</taxon>
        <taxon>Fungi</taxon>
        <taxon>Dikarya</taxon>
        <taxon>Basidiomycota</taxon>
        <taxon>Agaricomycotina</taxon>
        <taxon>Agaricomycetes</taxon>
        <taxon>Agaricomycetidae</taxon>
        <taxon>Agaricales</taxon>
        <taxon>Marasmiineae</taxon>
        <taxon>Mycenaceae</taxon>
        <taxon>Mycena</taxon>
    </lineage>
</organism>
<dbReference type="Proteomes" id="UP001215598">
    <property type="component" value="Unassembled WGS sequence"/>
</dbReference>